<protein>
    <submittedName>
        <fullName evidence="2">Uncharacterized protein</fullName>
    </submittedName>
</protein>
<feature type="compositionally biased region" description="Polar residues" evidence="1">
    <location>
        <begin position="84"/>
        <end position="101"/>
    </location>
</feature>
<organism evidence="2 3">
    <name type="scientific">Smittium mucronatum</name>
    <dbReference type="NCBI Taxonomy" id="133383"/>
    <lineage>
        <taxon>Eukaryota</taxon>
        <taxon>Fungi</taxon>
        <taxon>Fungi incertae sedis</taxon>
        <taxon>Zoopagomycota</taxon>
        <taxon>Kickxellomycotina</taxon>
        <taxon>Harpellomycetes</taxon>
        <taxon>Harpellales</taxon>
        <taxon>Legeriomycetaceae</taxon>
        <taxon>Smittium</taxon>
    </lineage>
</organism>
<gene>
    <name evidence="2" type="ORF">AYI68_g3518</name>
</gene>
<dbReference type="Proteomes" id="UP000187455">
    <property type="component" value="Unassembled WGS sequence"/>
</dbReference>
<keyword evidence="3" id="KW-1185">Reference proteome</keyword>
<evidence type="ECO:0000313" key="3">
    <source>
        <dbReference type="Proteomes" id="UP000187455"/>
    </source>
</evidence>
<feature type="region of interest" description="Disordered" evidence="1">
    <location>
        <begin position="79"/>
        <end position="101"/>
    </location>
</feature>
<dbReference type="EMBL" id="LSSL01001607">
    <property type="protein sequence ID" value="OLY82366.1"/>
    <property type="molecule type" value="Genomic_DNA"/>
</dbReference>
<name>A0A1R0GZP6_9FUNG</name>
<comment type="caution">
    <text evidence="2">The sequence shown here is derived from an EMBL/GenBank/DDBJ whole genome shotgun (WGS) entry which is preliminary data.</text>
</comment>
<proteinExistence type="predicted"/>
<reference evidence="2 3" key="1">
    <citation type="journal article" date="2016" name="Mol. Biol. Evol.">
        <title>Genome-Wide Survey of Gut Fungi (Harpellales) Reveals the First Horizontally Transferred Ubiquitin Gene from a Mosquito Host.</title>
        <authorList>
            <person name="Wang Y."/>
            <person name="White M.M."/>
            <person name="Kvist S."/>
            <person name="Moncalvo J.M."/>
        </authorList>
    </citation>
    <scope>NUCLEOTIDE SEQUENCE [LARGE SCALE GENOMIC DNA]</scope>
    <source>
        <strain evidence="2 3">ALG-7-W6</strain>
    </source>
</reference>
<dbReference type="AlphaFoldDB" id="A0A1R0GZP6"/>
<evidence type="ECO:0000313" key="2">
    <source>
        <dbReference type="EMBL" id="OLY82366.1"/>
    </source>
</evidence>
<evidence type="ECO:0000256" key="1">
    <source>
        <dbReference type="SAM" id="MobiDB-lite"/>
    </source>
</evidence>
<sequence>MDGAIKKKVDEKRFIDLMHKATTVELSTGDTKELERLYKYFQPETSAVFINVTQFRLPPELVSLIEQYKSIFRNGEVMEERQPSARQWNPSKNPPFSQVMG</sequence>
<accession>A0A1R0GZP6</accession>